<organism evidence="4 5">
    <name type="scientific">Armillaria gallica</name>
    <name type="common">Bulbous honey fungus</name>
    <name type="synonym">Armillaria bulbosa</name>
    <dbReference type="NCBI Taxonomy" id="47427"/>
    <lineage>
        <taxon>Eukaryota</taxon>
        <taxon>Fungi</taxon>
        <taxon>Dikarya</taxon>
        <taxon>Basidiomycota</taxon>
        <taxon>Agaricomycotina</taxon>
        <taxon>Agaricomycetes</taxon>
        <taxon>Agaricomycetidae</taxon>
        <taxon>Agaricales</taxon>
        <taxon>Marasmiineae</taxon>
        <taxon>Physalacriaceae</taxon>
        <taxon>Armillaria</taxon>
    </lineage>
</organism>
<keyword evidence="1 3" id="KW-0732">Signal</keyword>
<feature type="compositionally biased region" description="Low complexity" evidence="2">
    <location>
        <begin position="134"/>
        <end position="169"/>
    </location>
</feature>
<evidence type="ECO:0000313" key="5">
    <source>
        <dbReference type="Proteomes" id="UP000217790"/>
    </source>
</evidence>
<feature type="signal peptide" evidence="3">
    <location>
        <begin position="1"/>
        <end position="18"/>
    </location>
</feature>
<evidence type="ECO:0000256" key="1">
    <source>
        <dbReference type="ARBA" id="ARBA00022729"/>
    </source>
</evidence>
<feature type="chain" id="PRO_5013635232" description="RlpA-like protein double-psi beta-barrel domain-containing protein" evidence="3">
    <location>
        <begin position="19"/>
        <end position="361"/>
    </location>
</feature>
<sequence length="361" mass="36720">MFASLATFALVATAAVQASPHFPRRGLHGFHHVARSKPADYAEGYLEAYDVYHTRYLAIGCQNQHNTQFFDDCCHPLLATETVAANRPAYCATNATASASASASVSSSASAIVATPTDTSDDSGDDDCDDEDSSSSSAYVPATTSSSSEFSQPTSAFTSEASSSSSFSDSISSSSSFSDSISSSLSSSSSFSSSSTVSVTQDSTPTPDPTPSSTQEQSTEAQKNTQTQEAPSSSSSSETPQSTDTSNASSGSSSSSSGTFYSGGVGTFYYQYGVAGSCGTVHSDSDKIVAVSAIVMNSALCGKTITLTNTKNGKTVNAVIADTCPGCGDGGASIDCSTGTFDALADESDGTFPVTFTLPAV</sequence>
<dbReference type="OrthoDB" id="623670at2759"/>
<feature type="region of interest" description="Disordered" evidence="2">
    <location>
        <begin position="185"/>
        <end position="257"/>
    </location>
</feature>
<evidence type="ECO:0000313" key="4">
    <source>
        <dbReference type="EMBL" id="PBK96931.1"/>
    </source>
</evidence>
<dbReference type="InterPro" id="IPR051477">
    <property type="entry name" value="Expansin_CellWall"/>
</dbReference>
<gene>
    <name evidence="4" type="ORF">ARMGADRAFT_1027840</name>
</gene>
<name>A0A2H3DNW8_ARMGA</name>
<dbReference type="SUPFAM" id="SSF50685">
    <property type="entry name" value="Barwin-like endoglucanases"/>
    <property type="match status" value="1"/>
</dbReference>
<dbReference type="AlphaFoldDB" id="A0A2H3DNW8"/>
<dbReference type="Gene3D" id="2.40.40.10">
    <property type="entry name" value="RlpA-like domain"/>
    <property type="match status" value="1"/>
</dbReference>
<evidence type="ECO:0000256" key="3">
    <source>
        <dbReference type="SAM" id="SignalP"/>
    </source>
</evidence>
<dbReference type="STRING" id="47427.A0A2H3DNW8"/>
<dbReference type="Proteomes" id="UP000217790">
    <property type="component" value="Unassembled WGS sequence"/>
</dbReference>
<dbReference type="PANTHER" id="PTHR31836:SF24">
    <property type="entry name" value="RLPA-LIKE PROTEIN DOUBLE-PSI BETA-BARREL DOMAIN-CONTAINING PROTEIN"/>
    <property type="match status" value="1"/>
</dbReference>
<dbReference type="PANTHER" id="PTHR31836">
    <property type="match status" value="1"/>
</dbReference>
<dbReference type="OMA" id="SPLCGKQ"/>
<protein>
    <recommendedName>
        <fullName evidence="6">RlpA-like protein double-psi beta-barrel domain-containing protein</fullName>
    </recommendedName>
</protein>
<evidence type="ECO:0008006" key="6">
    <source>
        <dbReference type="Google" id="ProtNLM"/>
    </source>
</evidence>
<dbReference type="EMBL" id="KZ293650">
    <property type="protein sequence ID" value="PBK96931.1"/>
    <property type="molecule type" value="Genomic_DNA"/>
</dbReference>
<dbReference type="InParanoid" id="A0A2H3DNW8"/>
<feature type="region of interest" description="Disordered" evidence="2">
    <location>
        <begin position="112"/>
        <end position="169"/>
    </location>
</feature>
<keyword evidence="5" id="KW-1185">Reference proteome</keyword>
<reference evidence="5" key="1">
    <citation type="journal article" date="2017" name="Nat. Ecol. Evol.">
        <title>Genome expansion and lineage-specific genetic innovations in the forest pathogenic fungi Armillaria.</title>
        <authorList>
            <person name="Sipos G."/>
            <person name="Prasanna A.N."/>
            <person name="Walter M.C."/>
            <person name="O'Connor E."/>
            <person name="Balint B."/>
            <person name="Krizsan K."/>
            <person name="Kiss B."/>
            <person name="Hess J."/>
            <person name="Varga T."/>
            <person name="Slot J."/>
            <person name="Riley R."/>
            <person name="Boka B."/>
            <person name="Rigling D."/>
            <person name="Barry K."/>
            <person name="Lee J."/>
            <person name="Mihaltcheva S."/>
            <person name="LaButti K."/>
            <person name="Lipzen A."/>
            <person name="Waldron R."/>
            <person name="Moloney N.M."/>
            <person name="Sperisen C."/>
            <person name="Kredics L."/>
            <person name="Vagvoelgyi C."/>
            <person name="Patrignani A."/>
            <person name="Fitzpatrick D."/>
            <person name="Nagy I."/>
            <person name="Doyle S."/>
            <person name="Anderson J.B."/>
            <person name="Grigoriev I.V."/>
            <person name="Gueldener U."/>
            <person name="Muensterkoetter M."/>
            <person name="Nagy L.G."/>
        </authorList>
    </citation>
    <scope>NUCLEOTIDE SEQUENCE [LARGE SCALE GENOMIC DNA]</scope>
    <source>
        <strain evidence="5">Ar21-2</strain>
    </source>
</reference>
<evidence type="ECO:0000256" key="2">
    <source>
        <dbReference type="SAM" id="MobiDB-lite"/>
    </source>
</evidence>
<accession>A0A2H3DNW8</accession>
<feature type="compositionally biased region" description="Acidic residues" evidence="2">
    <location>
        <begin position="119"/>
        <end position="133"/>
    </location>
</feature>
<dbReference type="InterPro" id="IPR036908">
    <property type="entry name" value="RlpA-like_sf"/>
</dbReference>
<dbReference type="CDD" id="cd22191">
    <property type="entry name" value="DPBB_RlpA_EXP_N-like"/>
    <property type="match status" value="1"/>
</dbReference>
<proteinExistence type="predicted"/>